<evidence type="ECO:0000256" key="6">
    <source>
        <dbReference type="RuleBase" id="RU363077"/>
    </source>
</evidence>
<evidence type="ECO:0000313" key="9">
    <source>
        <dbReference type="RefSeq" id="XP_022766348.1"/>
    </source>
</evidence>
<feature type="transmembrane region" description="Helical" evidence="6">
    <location>
        <begin position="20"/>
        <end position="42"/>
    </location>
</feature>
<dbReference type="RefSeq" id="XP_022766348.1">
    <property type="nucleotide sequence ID" value="XM_022910613.1"/>
</dbReference>
<evidence type="ECO:0000313" key="8">
    <source>
        <dbReference type="Proteomes" id="UP000515121"/>
    </source>
</evidence>
<evidence type="ECO:0000256" key="2">
    <source>
        <dbReference type="ARBA" id="ARBA00007635"/>
    </source>
</evidence>
<dbReference type="InterPro" id="IPR030184">
    <property type="entry name" value="WAT1-related"/>
</dbReference>
<comment type="subcellular location">
    <subcellularLocation>
        <location evidence="1 6">Membrane</location>
        <topology evidence="1 6">Multi-pass membrane protein</topology>
    </subcellularLocation>
</comment>
<feature type="transmembrane region" description="Helical" evidence="6">
    <location>
        <begin position="90"/>
        <end position="110"/>
    </location>
</feature>
<feature type="transmembrane region" description="Helical" evidence="6">
    <location>
        <begin position="201"/>
        <end position="221"/>
    </location>
</feature>
<dbReference type="GO" id="GO:0022857">
    <property type="term" value="F:transmembrane transporter activity"/>
    <property type="evidence" value="ECO:0007669"/>
    <property type="project" value="InterPro"/>
</dbReference>
<protein>
    <recommendedName>
        <fullName evidence="6">WAT1-related protein</fullName>
    </recommendedName>
</protein>
<feature type="transmembrane region" description="Helical" evidence="6">
    <location>
        <begin position="292"/>
        <end position="311"/>
    </location>
</feature>
<keyword evidence="4 6" id="KW-1133">Transmembrane helix</keyword>
<comment type="similarity">
    <text evidence="2 6">Belongs to the drug/metabolite transporter (DMT) superfamily. Plant drug/metabolite exporter (P-DME) (TC 2.A.7.4) family.</text>
</comment>
<feature type="transmembrane region" description="Helical" evidence="6">
    <location>
        <begin position="265"/>
        <end position="286"/>
    </location>
</feature>
<dbReference type="InterPro" id="IPR037185">
    <property type="entry name" value="EmrE-like"/>
</dbReference>
<feature type="domain" description="EamA" evidence="7">
    <location>
        <begin position="172"/>
        <end position="309"/>
    </location>
</feature>
<sequence length="363" mass="39465">MGDKMQNGIMFSLGLNKAKPYLAMLCLQVGFAGMYVITMVSLQKGMNHYILAVYRHLVATIVIAPFALVLERPVIDQNLYYLGMKYTTATLASATVNVIPALTFVMALIFRLERVNLKKVHSIAKIIGTVIMVPGAVIMTLYKGPAINFINLQGGGHFSATNQAEAKHWVAGTLMLLARCWGWSGFYILQSFTLKMYPAELSLTALICFIGTIGGAAVSFVMERDMNAWKIGWDSSLLAAVYSGVVCSGIAYYAQGVVMREQGPVFVTAFSPLCMIITAALGSIILAEKVHLGSIIGTVVIIFGLYTVLWGKSKDQQNSTTEKGKVQELPITDGAKSINMEDSIEGPARILKIQAESPLTRET</sequence>
<evidence type="ECO:0000256" key="1">
    <source>
        <dbReference type="ARBA" id="ARBA00004141"/>
    </source>
</evidence>
<gene>
    <name evidence="9" type="primary">LOC111311239</name>
</gene>
<dbReference type="SUPFAM" id="SSF103481">
    <property type="entry name" value="Multidrug resistance efflux transporter EmrE"/>
    <property type="match status" value="2"/>
</dbReference>
<feature type="transmembrane region" description="Helical" evidence="6">
    <location>
        <begin position="169"/>
        <end position="189"/>
    </location>
</feature>
<feature type="transmembrane region" description="Helical" evidence="6">
    <location>
        <begin position="49"/>
        <end position="70"/>
    </location>
</feature>
<name>A0A6P6ANG8_DURZI</name>
<evidence type="ECO:0000256" key="4">
    <source>
        <dbReference type="ARBA" id="ARBA00022989"/>
    </source>
</evidence>
<keyword evidence="8" id="KW-1185">Reference proteome</keyword>
<dbReference type="GO" id="GO:0016020">
    <property type="term" value="C:membrane"/>
    <property type="evidence" value="ECO:0007669"/>
    <property type="project" value="UniProtKB-SubCell"/>
</dbReference>
<feature type="transmembrane region" description="Helical" evidence="6">
    <location>
        <begin position="233"/>
        <end position="253"/>
    </location>
</feature>
<dbReference type="PANTHER" id="PTHR31218">
    <property type="entry name" value="WAT1-RELATED PROTEIN"/>
    <property type="match status" value="1"/>
</dbReference>
<keyword evidence="3 6" id="KW-0812">Transmembrane</keyword>
<proteinExistence type="inferred from homology"/>
<accession>A0A6P6ANG8</accession>
<dbReference type="InterPro" id="IPR000620">
    <property type="entry name" value="EamA_dom"/>
</dbReference>
<dbReference type="GeneID" id="111311239"/>
<evidence type="ECO:0000256" key="3">
    <source>
        <dbReference type="ARBA" id="ARBA00022692"/>
    </source>
</evidence>
<dbReference type="AlphaFoldDB" id="A0A6P6ANG8"/>
<reference evidence="9" key="1">
    <citation type="submission" date="2025-08" db="UniProtKB">
        <authorList>
            <consortium name="RefSeq"/>
        </authorList>
    </citation>
    <scope>IDENTIFICATION</scope>
    <source>
        <tissue evidence="9">Fruit stalk</tissue>
    </source>
</reference>
<evidence type="ECO:0000256" key="5">
    <source>
        <dbReference type="ARBA" id="ARBA00023136"/>
    </source>
</evidence>
<keyword evidence="5 6" id="KW-0472">Membrane</keyword>
<dbReference type="Proteomes" id="UP000515121">
    <property type="component" value="Unplaced"/>
</dbReference>
<dbReference type="Pfam" id="PF00892">
    <property type="entry name" value="EamA"/>
    <property type="match status" value="1"/>
</dbReference>
<evidence type="ECO:0000259" key="7">
    <source>
        <dbReference type="Pfam" id="PF00892"/>
    </source>
</evidence>
<organism evidence="8 9">
    <name type="scientific">Durio zibethinus</name>
    <name type="common">Durian</name>
    <dbReference type="NCBI Taxonomy" id="66656"/>
    <lineage>
        <taxon>Eukaryota</taxon>
        <taxon>Viridiplantae</taxon>
        <taxon>Streptophyta</taxon>
        <taxon>Embryophyta</taxon>
        <taxon>Tracheophyta</taxon>
        <taxon>Spermatophyta</taxon>
        <taxon>Magnoliopsida</taxon>
        <taxon>eudicotyledons</taxon>
        <taxon>Gunneridae</taxon>
        <taxon>Pentapetalae</taxon>
        <taxon>rosids</taxon>
        <taxon>malvids</taxon>
        <taxon>Malvales</taxon>
        <taxon>Malvaceae</taxon>
        <taxon>Helicteroideae</taxon>
        <taxon>Durio</taxon>
    </lineage>
</organism>
<feature type="transmembrane region" description="Helical" evidence="6">
    <location>
        <begin position="122"/>
        <end position="142"/>
    </location>
</feature>